<organism evidence="2 3">
    <name type="scientific">Tabrizicola soli</name>
    <dbReference type="NCBI Taxonomy" id="2185115"/>
    <lineage>
        <taxon>Bacteria</taxon>
        <taxon>Pseudomonadati</taxon>
        <taxon>Pseudomonadota</taxon>
        <taxon>Alphaproteobacteria</taxon>
        <taxon>Rhodobacterales</taxon>
        <taxon>Paracoccaceae</taxon>
        <taxon>Tabrizicola</taxon>
    </lineage>
</organism>
<dbReference type="Pfam" id="PF18557">
    <property type="entry name" value="NepR"/>
    <property type="match status" value="1"/>
</dbReference>
<sequence>MTREKDEDVPKRQAIRAQIDENLKRVYTSALDEELPERFRELLLQLKAREAAKDGGKDGGRS</sequence>
<keyword evidence="3" id="KW-1185">Reference proteome</keyword>
<protein>
    <submittedName>
        <fullName evidence="2">NepR family anti-sigma factor</fullName>
    </submittedName>
</protein>
<evidence type="ECO:0000259" key="1">
    <source>
        <dbReference type="Pfam" id="PF18557"/>
    </source>
</evidence>
<comment type="caution">
    <text evidence="2">The sequence shown here is derived from an EMBL/GenBank/DDBJ whole genome shotgun (WGS) entry which is preliminary data.</text>
</comment>
<accession>A0ABV7DTP0</accession>
<dbReference type="EMBL" id="JBHRSM010000013">
    <property type="protein sequence ID" value="MFC3086015.1"/>
    <property type="molecule type" value="Genomic_DNA"/>
</dbReference>
<proteinExistence type="predicted"/>
<reference evidence="3" key="1">
    <citation type="journal article" date="2019" name="Int. J. Syst. Evol. Microbiol.">
        <title>The Global Catalogue of Microorganisms (GCM) 10K type strain sequencing project: providing services to taxonomists for standard genome sequencing and annotation.</title>
        <authorList>
            <consortium name="The Broad Institute Genomics Platform"/>
            <consortium name="The Broad Institute Genome Sequencing Center for Infectious Disease"/>
            <person name="Wu L."/>
            <person name="Ma J."/>
        </authorList>
    </citation>
    <scope>NUCLEOTIDE SEQUENCE [LARGE SCALE GENOMIC DNA]</scope>
    <source>
        <strain evidence="3">KCTC 62102</strain>
    </source>
</reference>
<dbReference type="Proteomes" id="UP001595445">
    <property type="component" value="Unassembled WGS sequence"/>
</dbReference>
<feature type="domain" description="Anti-sigma factor NepR" evidence="1">
    <location>
        <begin position="16"/>
        <end position="50"/>
    </location>
</feature>
<evidence type="ECO:0000313" key="3">
    <source>
        <dbReference type="Proteomes" id="UP001595445"/>
    </source>
</evidence>
<evidence type="ECO:0000313" key="2">
    <source>
        <dbReference type="EMBL" id="MFC3086015.1"/>
    </source>
</evidence>
<dbReference type="InterPro" id="IPR041649">
    <property type="entry name" value="NepR"/>
</dbReference>
<dbReference type="RefSeq" id="WP_197643068.1">
    <property type="nucleotide sequence ID" value="NZ_JAEACP010000008.1"/>
</dbReference>
<name>A0ABV7DTP0_9RHOB</name>
<gene>
    <name evidence="2" type="ORF">ACFOD6_08130</name>
</gene>